<dbReference type="AlphaFoldDB" id="A0A2K9NRV8"/>
<name>A0A2K9NRV8_BACTC</name>
<proteinExistence type="predicted"/>
<dbReference type="EMBL" id="CP025704">
    <property type="protein sequence ID" value="AUN98222.1"/>
    <property type="molecule type" value="Genomic_DNA"/>
</dbReference>
<protein>
    <submittedName>
        <fullName evidence="1">Uncharacterized protein</fullName>
    </submittedName>
</protein>
<dbReference type="KEGG" id="bsto:C0V70_08905"/>
<keyword evidence="2" id="KW-1185">Reference proteome</keyword>
<dbReference type="Proteomes" id="UP000235584">
    <property type="component" value="Chromosome"/>
</dbReference>
<reference evidence="1 2" key="1">
    <citation type="submission" date="2018-01" db="EMBL/GenBank/DDBJ databases">
        <title>Complete genome sequence of Bacteriovorax stolpii DSM12778.</title>
        <authorList>
            <person name="Tang B."/>
            <person name="Chang J."/>
        </authorList>
    </citation>
    <scope>NUCLEOTIDE SEQUENCE [LARGE SCALE GENOMIC DNA]</scope>
    <source>
        <strain evidence="1 2">DSM 12778</strain>
    </source>
</reference>
<evidence type="ECO:0000313" key="1">
    <source>
        <dbReference type="EMBL" id="AUN98222.1"/>
    </source>
</evidence>
<accession>A0A2K9NRV8</accession>
<gene>
    <name evidence="1" type="ORF">C0V70_08905</name>
</gene>
<sequence>MKGTLILALLFLSTSFAQASAELSKEDETKIQAKAVMGGVYETFIKVIPYVYSDEESLLVLKKDPKAKEELLKNLGDLSTFFKSARHVEYFQRPGFRPSLDTMNDHLADTINSVNSNNFLFAQKRLSALTSLCISCHSQLSPKGQENAFSALINKSKREDFKSDYDYGNYLYLIRNFNESEKFLNLATERALKESRSHELYSSLRRMISMYTKISFDYEKAKSFTGKYKSDERMPKLAKEMVTSWDAGLEEWKTFKPSEVKSIDKFIKTYLSPLEEVKELAGEGKNDITLLVASGVLSKYLNDHPKTKNTPEILYWISVAERRLSNTYFFTISDLYLKDCVKLYSKSPFARKCYNLYESNIESAFSGSGGMDIPPSEKNELVRLRGLLK</sequence>
<dbReference type="OrthoDB" id="5291826at2"/>
<dbReference type="RefSeq" id="WP_102243513.1">
    <property type="nucleotide sequence ID" value="NZ_CP025704.1"/>
</dbReference>
<organism evidence="1 2">
    <name type="scientific">Bacteriovorax stolpii</name>
    <name type="common">Bdellovibrio stolpii</name>
    <dbReference type="NCBI Taxonomy" id="960"/>
    <lineage>
        <taxon>Bacteria</taxon>
        <taxon>Pseudomonadati</taxon>
        <taxon>Bdellovibrionota</taxon>
        <taxon>Bacteriovoracia</taxon>
        <taxon>Bacteriovoracales</taxon>
        <taxon>Bacteriovoracaceae</taxon>
        <taxon>Bacteriovorax</taxon>
    </lineage>
</organism>
<evidence type="ECO:0000313" key="2">
    <source>
        <dbReference type="Proteomes" id="UP000235584"/>
    </source>
</evidence>